<dbReference type="PRINTS" id="PR01607">
    <property type="entry name" value="APYRASEFAMLY"/>
</dbReference>
<dbReference type="PANTHER" id="PTHR11575:SF24">
    <property type="entry name" value="5'-NUCLEOTIDASE"/>
    <property type="match status" value="1"/>
</dbReference>
<dbReference type="InterPro" id="IPR008334">
    <property type="entry name" value="5'-Nucleotdase_C"/>
</dbReference>
<dbReference type="SUPFAM" id="SSF56300">
    <property type="entry name" value="Metallo-dependent phosphatases"/>
    <property type="match status" value="1"/>
</dbReference>
<evidence type="ECO:0000259" key="7">
    <source>
        <dbReference type="PROSITE" id="PS50830"/>
    </source>
</evidence>
<dbReference type="SMART" id="SM00318">
    <property type="entry name" value="SNc"/>
    <property type="match status" value="1"/>
</dbReference>
<dbReference type="GO" id="GO:0004519">
    <property type="term" value="F:endonuclease activity"/>
    <property type="evidence" value="ECO:0007669"/>
    <property type="project" value="UniProtKB-KW"/>
</dbReference>
<dbReference type="FunFam" id="3.60.21.10:FF:000052">
    <property type="entry name" value="Endonuclease YhcR"/>
    <property type="match status" value="1"/>
</dbReference>
<feature type="domain" description="TNase-like" evidence="7">
    <location>
        <begin position="357"/>
        <end position="499"/>
    </location>
</feature>
<dbReference type="GO" id="GO:0030288">
    <property type="term" value="C:outer membrane-bounded periplasmic space"/>
    <property type="evidence" value="ECO:0007669"/>
    <property type="project" value="TreeGrafter"/>
</dbReference>
<reference evidence="8 9" key="1">
    <citation type="submission" date="2020-02" db="EMBL/GenBank/DDBJ databases">
        <title>Bacillus aquiflavi sp. nov., isolated from yellow water of strong flavor Chinese baijiu in Yibin region of China.</title>
        <authorList>
            <person name="Xie J."/>
        </authorList>
    </citation>
    <scope>NUCLEOTIDE SEQUENCE [LARGE SCALE GENOMIC DNA]</scope>
    <source>
        <strain evidence="8 9">SA4</strain>
    </source>
</reference>
<keyword evidence="5" id="KW-0572">Peptidoglycan-anchor</keyword>
<dbReference type="Gene3D" id="2.40.50.90">
    <property type="match status" value="1"/>
</dbReference>
<organism evidence="8 9">
    <name type="scientific">Bacillus mesophilus</name>
    <dbReference type="NCBI Taxonomy" id="1808955"/>
    <lineage>
        <taxon>Bacteria</taxon>
        <taxon>Bacillati</taxon>
        <taxon>Bacillota</taxon>
        <taxon>Bacilli</taxon>
        <taxon>Bacillales</taxon>
        <taxon>Bacillaceae</taxon>
        <taxon>Bacillus</taxon>
    </lineage>
</organism>
<evidence type="ECO:0000256" key="4">
    <source>
        <dbReference type="ARBA" id="ARBA00022729"/>
    </source>
</evidence>
<protein>
    <submittedName>
        <fullName evidence="8">Endonuclease</fullName>
    </submittedName>
</protein>
<dbReference type="InterPro" id="IPR006179">
    <property type="entry name" value="5_nucleotidase/apyrase"/>
</dbReference>
<dbReference type="Pfam" id="PF02872">
    <property type="entry name" value="5_nucleotid_C"/>
    <property type="match status" value="1"/>
</dbReference>
<evidence type="ECO:0000313" key="8">
    <source>
        <dbReference type="EMBL" id="NEY72876.1"/>
    </source>
</evidence>
<keyword evidence="3" id="KW-0964">Secreted</keyword>
<keyword evidence="2" id="KW-0134">Cell wall</keyword>
<dbReference type="Pfam" id="PF00565">
    <property type="entry name" value="SNase"/>
    <property type="match status" value="1"/>
</dbReference>
<dbReference type="RefSeq" id="WP_163180354.1">
    <property type="nucleotide sequence ID" value="NZ_JAAIWM010000005.1"/>
</dbReference>
<gene>
    <name evidence="8" type="ORF">G4D63_14150</name>
</gene>
<comment type="caution">
    <text evidence="8">The sequence shown here is derived from an EMBL/GenBank/DDBJ whole genome shotgun (WGS) entry which is preliminary data.</text>
</comment>
<dbReference type="GO" id="GO:0046872">
    <property type="term" value="F:metal ion binding"/>
    <property type="evidence" value="ECO:0007669"/>
    <property type="project" value="InterPro"/>
</dbReference>
<keyword evidence="8" id="KW-0255">Endonuclease</keyword>
<dbReference type="Gene3D" id="3.30.1920.20">
    <property type="match status" value="1"/>
</dbReference>
<evidence type="ECO:0000313" key="9">
    <source>
        <dbReference type="Proteomes" id="UP000481043"/>
    </source>
</evidence>
<dbReference type="GO" id="GO:0000166">
    <property type="term" value="F:nucleotide binding"/>
    <property type="evidence" value="ECO:0007669"/>
    <property type="project" value="InterPro"/>
</dbReference>
<dbReference type="NCBIfam" id="NF047446">
    <property type="entry name" value="barrel_OmpL47"/>
    <property type="match status" value="1"/>
</dbReference>
<dbReference type="InterPro" id="IPR045939">
    <property type="entry name" value="YhcR_N"/>
</dbReference>
<dbReference type="InterPro" id="IPR036907">
    <property type="entry name" value="5'-Nucleotdase_C_sf"/>
</dbReference>
<keyword evidence="8" id="KW-0378">Hydrolase</keyword>
<sequence>MKLSSIKRITSFLLIFTFVVSFLTPAIPGAKAAEVISVAEAIANNTGTATVEGYIVAHTTGTNSYNFLAPFSNDYNLAIADTPNETDPAKIFPVQLSSGFRTSFGLNTNPNIIGQKINVTGSLESYYSVPALKSPTSIVFVDGQGEPTPQPDPSTIITIEEARKLSNNTTVTIQGVITADNSAIGGGKLSTYIQDETAGINIYSSTSQDLKEGDLVKVTGTLAEYRGLKEIIPANAVEVLAQGQPLPQPKALTLSDLQSETIAEPLEGQLVKVTGYASSVPSSPAGGGYNISFIDAEFNSTTLRLMEGTNAISAIEEGKWYEVTAILSQYNTYQILPRKAEDIVLAAEQPEAPSAAGTYESKVLSVTDGDTIKLEIPVLGATTVRFVNIDTAETYHTPKNELDQNQLDHGIAAKEYMNTLLKAGDEVLVKVGEEATDAYGRVLGQVIRKSDGLNTNLEMVRSGNAVTYFIWPVGDEADYNLFQNAVKEAKDAELGIWNPANPLMELPFEFRAREQGKGLSRYVGNSDTKEYVLPDNFKDVPVEKRVFFADSNEAEANGYTAVGSQQPVEDPNGSEDNISLQLLSLNDLHGKIDQQYKLDTNGDGVEETVGRMDYVSAYLKQRDATNPNTLIVHAGDMIGGSSPVSALLQDEPTVEILEAIGFDFGTVGNHEFDEGTQELLRMVNGGEHPEGKGTIGYDGMNFPNLCANCMSKETNQPILPPYAVYEVEGVKVGFIGVNTVATANMVIPSGIQDIYFSDEVTAVNNAVAELQAQGVESIIVLSHMPASQDGASATGDAANLANEVNDAVDIIYAGHNHQIVNAVVDGKLIVQALDYGKAFADVDVEIDPTTKDIVKNSAEIVYVNQSGVTPDPEVEAILAKYAAQTAEIMNEVVGISEGELKGGYASKGLVGDNALGNLIADGMAWAMQSDFALMNGGGIRDDINAGEITWSELFNVQPFGNTLVKVEITGADLEEIINAQFSSYGPDVSIGGFKYTWDGSTNKVVDLFLPDGSEIDRNATYTVTVNNYMYEHGRDKYKLRLLGENPVQGPIDLDATVDFIKSFNNEAITYIAEGRISQVIALSETNETVTLPEGGMIDFSGATFTNNEPVTVTLEPVSTDSLDFTNGAYSIGGMILDIHVSDTFTGAVTLKFPYDPSMGTIENLGIYHYNNGVWEYQQTKLEDGFLIAKVSHFSIYGVLKKNDMEAPSTVYSLPEADLSTGSFIDHVKVNLSASDNLTEVSKTEYTLNDVEWFIYEADKGILIDEEGTTKVTFKSTDLVGNVEELQSVTVTIVKPTIDNVKLFVQEAEANKGMKTSTLAKLRKVERTQGEKAYKELEKVEKHLKQMNNRLINEADKEDILKLIEYILKHQTL</sequence>
<dbReference type="CDD" id="cd04486">
    <property type="entry name" value="YhcR_OBF_like"/>
    <property type="match status" value="1"/>
</dbReference>
<comment type="subcellular location">
    <subcellularLocation>
        <location evidence="1">Secreted</location>
        <location evidence="1">Cell wall</location>
        <topology evidence="1">Peptidoglycan-anchor</topology>
    </subcellularLocation>
</comment>
<keyword evidence="9" id="KW-1185">Reference proteome</keyword>
<dbReference type="PROSITE" id="PS00786">
    <property type="entry name" value="5_NUCLEOTIDASE_2"/>
    <property type="match status" value="1"/>
</dbReference>
<dbReference type="GO" id="GO:0009166">
    <property type="term" value="P:nucleotide catabolic process"/>
    <property type="evidence" value="ECO:0007669"/>
    <property type="project" value="InterPro"/>
</dbReference>
<dbReference type="SUPFAM" id="SSF50199">
    <property type="entry name" value="Staphylococcal nuclease"/>
    <property type="match status" value="1"/>
</dbReference>
<evidence type="ECO:0000256" key="6">
    <source>
        <dbReference type="SAM" id="Coils"/>
    </source>
</evidence>
<keyword evidence="8" id="KW-0540">Nuclease</keyword>
<dbReference type="InterPro" id="IPR004843">
    <property type="entry name" value="Calcineurin-like_PHP"/>
</dbReference>
<dbReference type="InterPro" id="IPR006146">
    <property type="entry name" value="5'-Nucleotdase_CS"/>
</dbReference>
<dbReference type="GO" id="GO:0008253">
    <property type="term" value="F:5'-nucleotidase activity"/>
    <property type="evidence" value="ECO:0007669"/>
    <property type="project" value="TreeGrafter"/>
</dbReference>
<dbReference type="Pfam" id="PF19886">
    <property type="entry name" value="DUF6359"/>
    <property type="match status" value="1"/>
</dbReference>
<dbReference type="InterPro" id="IPR029052">
    <property type="entry name" value="Metallo-depent_PP-like"/>
</dbReference>
<dbReference type="Gene3D" id="3.60.21.10">
    <property type="match status" value="1"/>
</dbReference>
<evidence type="ECO:0000256" key="3">
    <source>
        <dbReference type="ARBA" id="ARBA00022525"/>
    </source>
</evidence>
<evidence type="ECO:0000256" key="2">
    <source>
        <dbReference type="ARBA" id="ARBA00022512"/>
    </source>
</evidence>
<dbReference type="InterPro" id="IPR058094">
    <property type="entry name" value="Ig-like_OmpL47-like"/>
</dbReference>
<dbReference type="InterPro" id="IPR016071">
    <property type="entry name" value="Staphylococal_nuclease_OB-fold"/>
</dbReference>
<proteinExistence type="predicted"/>
<dbReference type="GO" id="GO:0008768">
    <property type="term" value="F:UDP-sugar diphosphatase activity"/>
    <property type="evidence" value="ECO:0007669"/>
    <property type="project" value="TreeGrafter"/>
</dbReference>
<name>A0A6M0Q912_9BACI</name>
<dbReference type="SUPFAM" id="SSF55816">
    <property type="entry name" value="5'-nucleotidase (syn. UDP-sugar hydrolase), C-terminal domain"/>
    <property type="match status" value="1"/>
</dbReference>
<evidence type="ECO:0000256" key="5">
    <source>
        <dbReference type="ARBA" id="ARBA00023088"/>
    </source>
</evidence>
<dbReference type="PROSITE" id="PS50830">
    <property type="entry name" value="TNASE_3"/>
    <property type="match status" value="1"/>
</dbReference>
<dbReference type="Pfam" id="PF00149">
    <property type="entry name" value="Metallophos"/>
    <property type="match status" value="1"/>
</dbReference>
<keyword evidence="6" id="KW-0175">Coiled coil</keyword>
<evidence type="ECO:0000256" key="1">
    <source>
        <dbReference type="ARBA" id="ARBA00004168"/>
    </source>
</evidence>
<dbReference type="Proteomes" id="UP000481043">
    <property type="component" value="Unassembled WGS sequence"/>
</dbReference>
<dbReference type="InterPro" id="IPR035437">
    <property type="entry name" value="SNase_OB-fold_sf"/>
</dbReference>
<dbReference type="PANTHER" id="PTHR11575">
    <property type="entry name" value="5'-NUCLEOTIDASE-RELATED"/>
    <property type="match status" value="1"/>
</dbReference>
<accession>A0A6M0Q912</accession>
<feature type="coiled-coil region" evidence="6">
    <location>
        <begin position="1329"/>
        <end position="1356"/>
    </location>
</feature>
<dbReference type="EMBL" id="JAAIWM010000005">
    <property type="protein sequence ID" value="NEY72876.1"/>
    <property type="molecule type" value="Genomic_DNA"/>
</dbReference>
<keyword evidence="4" id="KW-0732">Signal</keyword>
<dbReference type="Gene3D" id="3.90.780.10">
    <property type="entry name" value="5'-Nucleotidase, C-terminal domain"/>
    <property type="match status" value="1"/>
</dbReference>